<name>A0A2M7V6W0_9BACT</name>
<sequence length="262" mass="29031">MNNINKQYEKIKKENRMGLMTHVVLGYPDLSTTRDAVLIMAEEGVDFIELQIPFSDPFGDGPTIHNANTKALSSGFHVKDAFDFVSSLHEKDAVQIPLLFMTYYNVIFHYGIEEFCKKAEEVGISGLIVPDYNFSAEAHDHFLEIAKKFNLILINFVAPDTSIKRMKKIDEDAEGFVYCFARHGVTGAQKNIEASLLSYLEKVKTNMSVPLAVGFGISEAEHILAIKVSADIAIVGSAILRSLEVGGVAGVREKVRSLMEVL</sequence>
<keyword evidence="7 9" id="KW-0456">Lyase</keyword>
<organism evidence="11 12">
    <name type="scientific">Candidatus Magasanikbacteria bacterium CG_4_10_14_0_2_um_filter_37_12</name>
    <dbReference type="NCBI Taxonomy" id="1974637"/>
    <lineage>
        <taxon>Bacteria</taxon>
        <taxon>Candidatus Magasanikiibacteriota</taxon>
    </lineage>
</organism>
<keyword evidence="6 9" id="KW-0057">Aromatic amino acid biosynthesis</keyword>
<keyword evidence="5 9" id="KW-0822">Tryptophan biosynthesis</keyword>
<proteinExistence type="inferred from homology"/>
<dbReference type="Gene3D" id="3.20.20.70">
    <property type="entry name" value="Aldolase class I"/>
    <property type="match status" value="1"/>
</dbReference>
<dbReference type="UniPathway" id="UPA00035">
    <property type="reaction ID" value="UER00044"/>
</dbReference>
<evidence type="ECO:0000256" key="10">
    <source>
        <dbReference type="RuleBase" id="RU003662"/>
    </source>
</evidence>
<dbReference type="InterPro" id="IPR013785">
    <property type="entry name" value="Aldolase_TIM"/>
</dbReference>
<dbReference type="Pfam" id="PF00290">
    <property type="entry name" value="Trp_syntA"/>
    <property type="match status" value="1"/>
</dbReference>
<feature type="active site" description="Proton acceptor" evidence="9">
    <location>
        <position position="49"/>
    </location>
</feature>
<dbReference type="PANTHER" id="PTHR43406">
    <property type="entry name" value="TRYPTOPHAN SYNTHASE, ALPHA CHAIN"/>
    <property type="match status" value="1"/>
</dbReference>
<dbReference type="Proteomes" id="UP000228568">
    <property type="component" value="Unassembled WGS sequence"/>
</dbReference>
<dbReference type="CDD" id="cd04724">
    <property type="entry name" value="Tryptophan_synthase_alpha"/>
    <property type="match status" value="1"/>
</dbReference>
<comment type="caution">
    <text evidence="11">The sequence shown here is derived from an EMBL/GenBank/DDBJ whole genome shotgun (WGS) entry which is preliminary data.</text>
</comment>
<evidence type="ECO:0000256" key="1">
    <source>
        <dbReference type="ARBA" id="ARBA00003365"/>
    </source>
</evidence>
<evidence type="ECO:0000256" key="6">
    <source>
        <dbReference type="ARBA" id="ARBA00023141"/>
    </source>
</evidence>
<dbReference type="PANTHER" id="PTHR43406:SF1">
    <property type="entry name" value="TRYPTOPHAN SYNTHASE ALPHA CHAIN, CHLOROPLASTIC"/>
    <property type="match status" value="1"/>
</dbReference>
<comment type="pathway">
    <text evidence="2 9">Amino-acid biosynthesis; L-tryptophan biosynthesis; L-tryptophan from chorismate: step 5/5.</text>
</comment>
<comment type="similarity">
    <text evidence="9 10">Belongs to the TrpA family.</text>
</comment>
<dbReference type="NCBIfam" id="TIGR00262">
    <property type="entry name" value="trpA"/>
    <property type="match status" value="1"/>
</dbReference>
<evidence type="ECO:0000256" key="2">
    <source>
        <dbReference type="ARBA" id="ARBA00004733"/>
    </source>
</evidence>
<keyword evidence="4 9" id="KW-0028">Amino-acid biosynthesis</keyword>
<dbReference type="EMBL" id="PFPK01000045">
    <property type="protein sequence ID" value="PIZ94383.1"/>
    <property type="molecule type" value="Genomic_DNA"/>
</dbReference>
<dbReference type="SUPFAM" id="SSF51366">
    <property type="entry name" value="Ribulose-phoshate binding barrel"/>
    <property type="match status" value="1"/>
</dbReference>
<dbReference type="EC" id="4.2.1.20" evidence="9"/>
<dbReference type="GO" id="GO:0004834">
    <property type="term" value="F:tryptophan synthase activity"/>
    <property type="evidence" value="ECO:0007669"/>
    <property type="project" value="UniProtKB-UniRule"/>
</dbReference>
<evidence type="ECO:0000256" key="9">
    <source>
        <dbReference type="HAMAP-Rule" id="MF_00131"/>
    </source>
</evidence>
<dbReference type="GO" id="GO:0005829">
    <property type="term" value="C:cytosol"/>
    <property type="evidence" value="ECO:0007669"/>
    <property type="project" value="TreeGrafter"/>
</dbReference>
<gene>
    <name evidence="9" type="primary">trpA</name>
    <name evidence="11" type="ORF">COX81_03675</name>
</gene>
<evidence type="ECO:0000256" key="7">
    <source>
        <dbReference type="ARBA" id="ARBA00023239"/>
    </source>
</evidence>
<dbReference type="FunFam" id="3.20.20.70:FF:000037">
    <property type="entry name" value="Tryptophan synthase alpha chain"/>
    <property type="match status" value="1"/>
</dbReference>
<dbReference type="AlphaFoldDB" id="A0A2M7V6W0"/>
<evidence type="ECO:0000256" key="4">
    <source>
        <dbReference type="ARBA" id="ARBA00022605"/>
    </source>
</evidence>
<dbReference type="HAMAP" id="MF_00131">
    <property type="entry name" value="Trp_synth_alpha"/>
    <property type="match status" value="1"/>
</dbReference>
<evidence type="ECO:0000256" key="8">
    <source>
        <dbReference type="ARBA" id="ARBA00049047"/>
    </source>
</evidence>
<feature type="active site" description="Proton acceptor" evidence="9">
    <location>
        <position position="60"/>
    </location>
</feature>
<comment type="subunit">
    <text evidence="3 9">Tetramer of two alpha and two beta chains.</text>
</comment>
<protein>
    <recommendedName>
        <fullName evidence="9">Tryptophan synthase alpha chain</fullName>
        <ecNumber evidence="9">4.2.1.20</ecNumber>
    </recommendedName>
</protein>
<reference evidence="12" key="1">
    <citation type="submission" date="2017-09" db="EMBL/GenBank/DDBJ databases">
        <title>Depth-based differentiation of microbial function through sediment-hosted aquifers and enrichment of novel symbionts in the deep terrestrial subsurface.</title>
        <authorList>
            <person name="Probst A.J."/>
            <person name="Ladd B."/>
            <person name="Jarett J.K."/>
            <person name="Geller-Mcgrath D.E."/>
            <person name="Sieber C.M.K."/>
            <person name="Emerson J.B."/>
            <person name="Anantharaman K."/>
            <person name="Thomas B.C."/>
            <person name="Malmstrom R."/>
            <person name="Stieglmeier M."/>
            <person name="Klingl A."/>
            <person name="Woyke T."/>
            <person name="Ryan C.M."/>
            <person name="Banfield J.F."/>
        </authorList>
    </citation>
    <scope>NUCLEOTIDE SEQUENCE [LARGE SCALE GENOMIC DNA]</scope>
</reference>
<accession>A0A2M7V6W0</accession>
<comment type="catalytic activity">
    <reaction evidence="8 9">
        <text>(1S,2R)-1-C-(indol-3-yl)glycerol 3-phosphate + L-serine = D-glyceraldehyde 3-phosphate + L-tryptophan + H2O</text>
        <dbReference type="Rhea" id="RHEA:10532"/>
        <dbReference type="ChEBI" id="CHEBI:15377"/>
        <dbReference type="ChEBI" id="CHEBI:33384"/>
        <dbReference type="ChEBI" id="CHEBI:57912"/>
        <dbReference type="ChEBI" id="CHEBI:58866"/>
        <dbReference type="ChEBI" id="CHEBI:59776"/>
        <dbReference type="EC" id="4.2.1.20"/>
    </reaction>
</comment>
<evidence type="ECO:0000256" key="3">
    <source>
        <dbReference type="ARBA" id="ARBA00011270"/>
    </source>
</evidence>
<evidence type="ECO:0000256" key="5">
    <source>
        <dbReference type="ARBA" id="ARBA00022822"/>
    </source>
</evidence>
<dbReference type="InterPro" id="IPR002028">
    <property type="entry name" value="Trp_synthase_suA"/>
</dbReference>
<evidence type="ECO:0000313" key="11">
    <source>
        <dbReference type="EMBL" id="PIZ94383.1"/>
    </source>
</evidence>
<evidence type="ECO:0000313" key="12">
    <source>
        <dbReference type="Proteomes" id="UP000228568"/>
    </source>
</evidence>
<dbReference type="InterPro" id="IPR011060">
    <property type="entry name" value="RibuloseP-bd_barrel"/>
</dbReference>
<comment type="function">
    <text evidence="1 9">The alpha subunit is responsible for the aldol cleavage of indoleglycerol phosphate to indole and glyceraldehyde 3-phosphate.</text>
</comment>